<reference evidence="2 3" key="1">
    <citation type="submission" date="2024-04" db="EMBL/GenBank/DDBJ databases">
        <authorList>
            <person name="Wu Y.S."/>
            <person name="Zhang L."/>
        </authorList>
    </citation>
    <scope>NUCLEOTIDE SEQUENCE [LARGE SCALE GENOMIC DNA]</scope>
    <source>
        <strain evidence="2 3">KG-01</strain>
    </source>
</reference>
<evidence type="ECO:0000259" key="1">
    <source>
        <dbReference type="SMART" id="SM00731"/>
    </source>
</evidence>
<dbReference type="Gene3D" id="3.30.2010.10">
    <property type="entry name" value="Metalloproteases ('zincins'), catalytic domain"/>
    <property type="match status" value="1"/>
</dbReference>
<proteinExistence type="predicted"/>
<comment type="caution">
    <text evidence="2">The sequence shown here is derived from an EMBL/GenBank/DDBJ whole genome shotgun (WGS) entry which is preliminary data.</text>
</comment>
<dbReference type="EMBL" id="JBCEWA010000006">
    <property type="protein sequence ID" value="MEL5988458.1"/>
    <property type="molecule type" value="Genomic_DNA"/>
</dbReference>
<dbReference type="SMART" id="SM00731">
    <property type="entry name" value="SprT"/>
    <property type="match status" value="1"/>
</dbReference>
<name>A0ABU9LKH0_9BACL</name>
<dbReference type="Pfam" id="PF17283">
    <property type="entry name" value="Zn_ribbon_SprT"/>
    <property type="match status" value="1"/>
</dbReference>
<accession>A0ABU9LKH0</accession>
<evidence type="ECO:0000313" key="2">
    <source>
        <dbReference type="EMBL" id="MEL5988458.1"/>
    </source>
</evidence>
<dbReference type="RefSeq" id="WP_087681126.1">
    <property type="nucleotide sequence ID" value="NZ_JBBCRB010000005.1"/>
</dbReference>
<gene>
    <name evidence="2" type="ORF">AAF454_08590</name>
</gene>
<dbReference type="NCBIfam" id="NF003339">
    <property type="entry name" value="PRK04351.1"/>
    <property type="match status" value="1"/>
</dbReference>
<dbReference type="InterPro" id="IPR006640">
    <property type="entry name" value="SprT-like_domain"/>
</dbReference>
<keyword evidence="3" id="KW-1185">Reference proteome</keyword>
<sequence length="144" mass="17392">MNYEQLTLWVQEVSMTYFKKPFRHQAVFNKRLRTTGGRYLLQTHNIEINPKYLEEYGEQEVEGIIKHELCHYHLHIEGKGYRHGDMDFQMLMQQTGSPRYCRPITASKWLYICESCHQNYPRMRKINTQKYCCSKCSGRIYLKK</sequence>
<evidence type="ECO:0000313" key="3">
    <source>
        <dbReference type="Proteomes" id="UP001398420"/>
    </source>
</evidence>
<dbReference type="InterPro" id="IPR035240">
    <property type="entry name" value="SprT_Zn_ribbon"/>
</dbReference>
<dbReference type="Pfam" id="PF10263">
    <property type="entry name" value="SprT-like"/>
    <property type="match status" value="1"/>
</dbReference>
<feature type="domain" description="SprT-like" evidence="1">
    <location>
        <begin position="4"/>
        <end position="143"/>
    </location>
</feature>
<dbReference type="Proteomes" id="UP001398420">
    <property type="component" value="Unassembled WGS sequence"/>
</dbReference>
<protein>
    <submittedName>
        <fullName evidence="2">SprT family protein</fullName>
    </submittedName>
</protein>
<organism evidence="2 3">
    <name type="scientific">Kurthia gibsonii</name>
    <dbReference type="NCBI Taxonomy" id="33946"/>
    <lineage>
        <taxon>Bacteria</taxon>
        <taxon>Bacillati</taxon>
        <taxon>Bacillota</taxon>
        <taxon>Bacilli</taxon>
        <taxon>Bacillales</taxon>
        <taxon>Caryophanaceae</taxon>
        <taxon>Kurthia</taxon>
    </lineage>
</organism>